<dbReference type="EMBL" id="JASNQZ010000008">
    <property type="protein sequence ID" value="KAL0953547.1"/>
    <property type="molecule type" value="Genomic_DNA"/>
</dbReference>
<dbReference type="PROSITE" id="PS00636">
    <property type="entry name" value="DNAJ_1"/>
    <property type="match status" value="1"/>
</dbReference>
<feature type="region of interest" description="Disordered" evidence="1">
    <location>
        <begin position="116"/>
        <end position="141"/>
    </location>
</feature>
<dbReference type="SUPFAM" id="SSF46565">
    <property type="entry name" value="Chaperone J-domain"/>
    <property type="match status" value="1"/>
</dbReference>
<sequence>MERPPEVTHYEVLGILKSATPSDIRRAYKRRALETHPDKLGLQASDAEKEAAEAQFRSVCNAFEVLNDVKRRSAYDYTLAIKATQTASRIKFSEGQARLKKERDEWAQRLKEQQQQRVNAMRQASKSRSFQEPPAKPTAKASLYSAMVQEIIQELRTTSQEWLDRERLARQSQTPRARPAPRHSSTV</sequence>
<dbReference type="PANTHER" id="PTHR43948">
    <property type="entry name" value="DNAJ HOMOLOG SUBFAMILY B"/>
    <property type="match status" value="1"/>
</dbReference>
<dbReference type="InterPro" id="IPR001623">
    <property type="entry name" value="DnaJ_domain"/>
</dbReference>
<feature type="domain" description="J" evidence="2">
    <location>
        <begin position="8"/>
        <end position="79"/>
    </location>
</feature>
<reference evidence="4" key="1">
    <citation type="submission" date="2024-06" db="EMBL/GenBank/DDBJ databases">
        <title>Multi-omics analyses provide insights into the biosynthesis of the anticancer antibiotic pleurotin in Hohenbuehelia grisea.</title>
        <authorList>
            <person name="Weaver J.A."/>
            <person name="Alberti F."/>
        </authorList>
    </citation>
    <scope>NUCLEOTIDE SEQUENCE [LARGE SCALE GENOMIC DNA]</scope>
    <source>
        <strain evidence="4">T-177</strain>
    </source>
</reference>
<evidence type="ECO:0000256" key="1">
    <source>
        <dbReference type="SAM" id="MobiDB-lite"/>
    </source>
</evidence>
<dbReference type="Pfam" id="PF00226">
    <property type="entry name" value="DnaJ"/>
    <property type="match status" value="1"/>
</dbReference>
<dbReference type="InterPro" id="IPR036869">
    <property type="entry name" value="J_dom_sf"/>
</dbReference>
<protein>
    <recommendedName>
        <fullName evidence="2">J domain-containing protein</fullName>
    </recommendedName>
</protein>
<dbReference type="PRINTS" id="PR00625">
    <property type="entry name" value="JDOMAIN"/>
</dbReference>
<dbReference type="PROSITE" id="PS50076">
    <property type="entry name" value="DNAJ_2"/>
    <property type="match status" value="1"/>
</dbReference>
<evidence type="ECO:0000313" key="4">
    <source>
        <dbReference type="Proteomes" id="UP001556367"/>
    </source>
</evidence>
<keyword evidence="4" id="KW-1185">Reference proteome</keyword>
<name>A0ABR3JD41_9AGAR</name>
<dbReference type="Gene3D" id="1.10.287.110">
    <property type="entry name" value="DnaJ domain"/>
    <property type="match status" value="1"/>
</dbReference>
<gene>
    <name evidence="3" type="ORF">HGRIS_004769</name>
</gene>
<evidence type="ECO:0000313" key="3">
    <source>
        <dbReference type="EMBL" id="KAL0953547.1"/>
    </source>
</evidence>
<dbReference type="SMART" id="SM00271">
    <property type="entry name" value="DnaJ"/>
    <property type="match status" value="1"/>
</dbReference>
<accession>A0ABR3JD41</accession>
<evidence type="ECO:0000259" key="2">
    <source>
        <dbReference type="PROSITE" id="PS50076"/>
    </source>
</evidence>
<comment type="caution">
    <text evidence="3">The sequence shown here is derived from an EMBL/GenBank/DDBJ whole genome shotgun (WGS) entry which is preliminary data.</text>
</comment>
<dbReference type="InterPro" id="IPR018253">
    <property type="entry name" value="DnaJ_domain_CS"/>
</dbReference>
<dbReference type="PANTHER" id="PTHR43948:SF10">
    <property type="entry name" value="MRJ, ISOFORM E"/>
    <property type="match status" value="1"/>
</dbReference>
<dbReference type="CDD" id="cd06257">
    <property type="entry name" value="DnaJ"/>
    <property type="match status" value="1"/>
</dbReference>
<feature type="region of interest" description="Disordered" evidence="1">
    <location>
        <begin position="162"/>
        <end position="187"/>
    </location>
</feature>
<dbReference type="Proteomes" id="UP001556367">
    <property type="component" value="Unassembled WGS sequence"/>
</dbReference>
<organism evidence="3 4">
    <name type="scientific">Hohenbuehelia grisea</name>
    <dbReference type="NCBI Taxonomy" id="104357"/>
    <lineage>
        <taxon>Eukaryota</taxon>
        <taxon>Fungi</taxon>
        <taxon>Dikarya</taxon>
        <taxon>Basidiomycota</taxon>
        <taxon>Agaricomycotina</taxon>
        <taxon>Agaricomycetes</taxon>
        <taxon>Agaricomycetidae</taxon>
        <taxon>Agaricales</taxon>
        <taxon>Pleurotineae</taxon>
        <taxon>Pleurotaceae</taxon>
        <taxon>Hohenbuehelia</taxon>
    </lineage>
</organism>
<feature type="compositionally biased region" description="Polar residues" evidence="1">
    <location>
        <begin position="116"/>
        <end position="130"/>
    </location>
</feature>
<proteinExistence type="predicted"/>